<gene>
    <name evidence="1" type="ordered locus">SGR_909</name>
</gene>
<dbReference type="Proteomes" id="UP000001685">
    <property type="component" value="Chromosome"/>
</dbReference>
<dbReference type="EMBL" id="AP009493">
    <property type="protein sequence ID" value="BAG17738.1"/>
    <property type="molecule type" value="Genomic_DNA"/>
</dbReference>
<reference evidence="2" key="1">
    <citation type="journal article" date="2008" name="J. Bacteriol.">
        <title>Genome sequence of the streptomycin-producing microorganism Streptomyces griseus IFO 13350.</title>
        <authorList>
            <person name="Ohnishi Y."/>
            <person name="Ishikawa J."/>
            <person name="Hara H."/>
            <person name="Suzuki H."/>
            <person name="Ikenoya M."/>
            <person name="Ikeda H."/>
            <person name="Yamashita A."/>
            <person name="Hattori M."/>
            <person name="Horinouchi S."/>
        </authorList>
    </citation>
    <scope>NUCLEOTIDE SEQUENCE [LARGE SCALE GENOMIC DNA]</scope>
    <source>
        <strain evidence="2">JCM 4626 / NBRC 13350</strain>
    </source>
</reference>
<dbReference type="Gene3D" id="3.40.50.300">
    <property type="entry name" value="P-loop containing nucleotide triphosphate hydrolases"/>
    <property type="match status" value="1"/>
</dbReference>
<dbReference type="KEGG" id="sgr:SGR_909"/>
<dbReference type="PATRIC" id="fig|455632.4.peg.898"/>
<organism evidence="1 2">
    <name type="scientific">Streptomyces griseus subsp. griseus (strain JCM 4626 / CBS 651.72 / NBRC 13350 / KCC S-0626 / ISP 5235)</name>
    <dbReference type="NCBI Taxonomy" id="455632"/>
    <lineage>
        <taxon>Bacteria</taxon>
        <taxon>Bacillati</taxon>
        <taxon>Actinomycetota</taxon>
        <taxon>Actinomycetes</taxon>
        <taxon>Kitasatosporales</taxon>
        <taxon>Streptomycetaceae</taxon>
        <taxon>Streptomyces</taxon>
    </lineage>
</organism>
<sequence length="422" mass="46358">MIRTKDRGPAPDGPVAGVVRRLEVLRPLRGTPVPRFCTKVRDLVVVASSSRGGSSMLSELLRSSPHLLHLRGELNPLLRLVGLDHPHSGTGSDALDAAHWHGLPPWSRALFEAELSLDAGSPGTGVENLAVDAAWRLVVQWPGLDLDPVDLVRTAEAVLDRDLPRFARALIGRAGVNPLYYDLPGRSPGPRPAGPPGDVLLEEPPFVLPRPWRPASEHDLATKPLVVKTPGNAYRLGFLRAVFPNARLRVLHLTRNPAASVNGLVDGWLHHGFHAYRMDEPLRIAGYADVRPADRHWWKFDLPPCWSAYTAAALPRVCAHQWWSSHRAVLAHGADHTVRFEDLISGPHRRADAVERVAHWLGVPYDGPLKRTATAGIPATVSTAAPRPGRWRAREAEVRSALSADVLAMAERLGYARDDHWI</sequence>
<accession>B1VT34</accession>
<evidence type="ECO:0000313" key="2">
    <source>
        <dbReference type="Proteomes" id="UP000001685"/>
    </source>
</evidence>
<dbReference type="SUPFAM" id="SSF52540">
    <property type="entry name" value="P-loop containing nucleoside triphosphate hydrolases"/>
    <property type="match status" value="1"/>
</dbReference>
<dbReference type="eggNOG" id="COG4424">
    <property type="taxonomic scope" value="Bacteria"/>
</dbReference>
<evidence type="ECO:0008006" key="3">
    <source>
        <dbReference type="Google" id="ProtNLM"/>
    </source>
</evidence>
<dbReference type="Pfam" id="PF13469">
    <property type="entry name" value="Sulfotransfer_3"/>
    <property type="match status" value="1"/>
</dbReference>
<name>B1VT34_STRGG</name>
<dbReference type="HOGENOM" id="CLU_620738_0_0_11"/>
<dbReference type="InterPro" id="IPR027417">
    <property type="entry name" value="P-loop_NTPase"/>
</dbReference>
<evidence type="ECO:0000313" key="1">
    <source>
        <dbReference type="EMBL" id="BAG17738.1"/>
    </source>
</evidence>
<dbReference type="AlphaFoldDB" id="B1VT34"/>
<protein>
    <recommendedName>
        <fullName evidence="3">SecC motif-containing protein</fullName>
    </recommendedName>
</protein>
<dbReference type="RefSeq" id="WP_012378167.1">
    <property type="nucleotide sequence ID" value="NC_010572.1"/>
</dbReference>
<proteinExistence type="predicted"/>